<accession>A0ABP9RL22</accession>
<protein>
    <submittedName>
        <fullName evidence="1">DUF1702 family protein</fullName>
    </submittedName>
</protein>
<comment type="caution">
    <text evidence="1">The sequence shown here is derived from an EMBL/GenBank/DDBJ whole genome shotgun (WGS) entry which is preliminary data.</text>
</comment>
<organism evidence="1 2">
    <name type="scientific">Rugosimonospora acidiphila</name>
    <dbReference type="NCBI Taxonomy" id="556531"/>
    <lineage>
        <taxon>Bacteria</taxon>
        <taxon>Bacillati</taxon>
        <taxon>Actinomycetota</taxon>
        <taxon>Actinomycetes</taxon>
        <taxon>Micromonosporales</taxon>
        <taxon>Micromonosporaceae</taxon>
        <taxon>Rugosimonospora</taxon>
    </lineage>
</organism>
<name>A0ABP9RL22_9ACTN</name>
<evidence type="ECO:0000313" key="1">
    <source>
        <dbReference type="EMBL" id="GAA5179022.1"/>
    </source>
</evidence>
<keyword evidence="2" id="KW-1185">Reference proteome</keyword>
<evidence type="ECO:0000313" key="2">
    <source>
        <dbReference type="Proteomes" id="UP001501570"/>
    </source>
</evidence>
<dbReference type="Proteomes" id="UP001501570">
    <property type="component" value="Unassembled WGS sequence"/>
</dbReference>
<proteinExistence type="predicted"/>
<gene>
    <name evidence="1" type="ORF">GCM10023322_07700</name>
</gene>
<sequence>MTGTHVNRRLPTPAGWRRVLALKPTMVDFVERGFRTTPAGTRSTLESAAGAFLDGFNAELASPAGQPPDLSPVPAVRRGFAAEGAGMAAALLDALTPAGTRRLARLRAEYDGRYAYLVHVGVGWSMAKLYRHRLPRSTGDAPLLRWLAYDGVGFCQSFFASPRRFARWSAHPSSCPPTCDIQYQGVGRSLWFRACADPDVLGSYVEGMPEAHRGDVWSGIALAATYAGGVEPEALRRLAELTGAHRAAAAQGAAFGAEAWRLSGSVPAHARAAVEALANSTLEEAAAWTWQARRGLDVPGADATHYRRWRLAVQRRATVALTG</sequence>
<dbReference type="EMBL" id="BAABJQ010000002">
    <property type="protein sequence ID" value="GAA5179022.1"/>
    <property type="molecule type" value="Genomic_DNA"/>
</dbReference>
<reference evidence="2" key="1">
    <citation type="journal article" date="2019" name="Int. J. Syst. Evol. Microbiol.">
        <title>The Global Catalogue of Microorganisms (GCM) 10K type strain sequencing project: providing services to taxonomists for standard genome sequencing and annotation.</title>
        <authorList>
            <consortium name="The Broad Institute Genomics Platform"/>
            <consortium name="The Broad Institute Genome Sequencing Center for Infectious Disease"/>
            <person name="Wu L."/>
            <person name="Ma J."/>
        </authorList>
    </citation>
    <scope>NUCLEOTIDE SEQUENCE [LARGE SCALE GENOMIC DNA]</scope>
    <source>
        <strain evidence="2">JCM 18304</strain>
    </source>
</reference>
<dbReference type="Pfam" id="PF08012">
    <property type="entry name" value="DUF1702"/>
    <property type="match status" value="1"/>
</dbReference>
<dbReference type="RefSeq" id="WP_345626136.1">
    <property type="nucleotide sequence ID" value="NZ_BAABJQ010000002.1"/>
</dbReference>
<dbReference type="InterPro" id="IPR012964">
    <property type="entry name" value="DUF1702"/>
</dbReference>